<dbReference type="EMBL" id="JACBZY010000001">
    <property type="protein sequence ID" value="NYG99962.1"/>
    <property type="molecule type" value="Genomic_DNA"/>
</dbReference>
<keyword evidence="3" id="KW-1185">Reference proteome</keyword>
<evidence type="ECO:0000313" key="3">
    <source>
        <dbReference type="Proteomes" id="UP000553888"/>
    </source>
</evidence>
<name>A0A852YDV0_9MICO</name>
<organism evidence="2 3">
    <name type="scientific">Schumannella luteola</name>
    <dbReference type="NCBI Taxonomy" id="472059"/>
    <lineage>
        <taxon>Bacteria</taxon>
        <taxon>Bacillati</taxon>
        <taxon>Actinomycetota</taxon>
        <taxon>Actinomycetes</taxon>
        <taxon>Micrococcales</taxon>
        <taxon>Microbacteriaceae</taxon>
        <taxon>Schumannella</taxon>
    </lineage>
</organism>
<dbReference type="Proteomes" id="UP000553888">
    <property type="component" value="Unassembled WGS sequence"/>
</dbReference>
<sequence length="135" mass="13959">MVRRAKPTFADIVAEVVATSAATAPEPMRPGDFSRTGTLSDPAGIPVTRERDRIGPAEAAELVGAGAWLAFEGCGCGGGGGCAISWTAPEAVTAPVGRPRFVRGCGSPTWIDSWVGDGTRVVFAHGDVKWGDLFD</sequence>
<comment type="caution">
    <text evidence="2">The sequence shown here is derived from an EMBL/GenBank/DDBJ whole genome shotgun (WGS) entry which is preliminary data.</text>
</comment>
<accession>A0A852YDV0</accession>
<proteinExistence type="predicted"/>
<dbReference type="AlphaFoldDB" id="A0A852YDV0"/>
<protein>
    <submittedName>
        <fullName evidence="2">Uncharacterized protein</fullName>
    </submittedName>
</protein>
<gene>
    <name evidence="2" type="ORF">BJ979_002588</name>
</gene>
<evidence type="ECO:0000313" key="2">
    <source>
        <dbReference type="EMBL" id="NYG99962.1"/>
    </source>
</evidence>
<feature type="region of interest" description="Disordered" evidence="1">
    <location>
        <begin position="23"/>
        <end position="52"/>
    </location>
</feature>
<reference evidence="2 3" key="1">
    <citation type="submission" date="2020-07" db="EMBL/GenBank/DDBJ databases">
        <title>Sequencing the genomes of 1000 actinobacteria strains.</title>
        <authorList>
            <person name="Klenk H.-P."/>
        </authorList>
    </citation>
    <scope>NUCLEOTIDE SEQUENCE [LARGE SCALE GENOMIC DNA]</scope>
    <source>
        <strain evidence="2 3">DSM 23141</strain>
    </source>
</reference>
<dbReference type="RefSeq" id="WP_179568500.1">
    <property type="nucleotide sequence ID" value="NZ_JACBZY010000001.1"/>
</dbReference>
<evidence type="ECO:0000256" key="1">
    <source>
        <dbReference type="SAM" id="MobiDB-lite"/>
    </source>
</evidence>